<reference evidence="1" key="2">
    <citation type="submission" date="2025-03" db="EMBL/GenBank/DDBJ databases">
        <authorList>
            <consortium name="ELIXIR-Norway"/>
            <consortium name="Elixir Norway"/>
        </authorList>
    </citation>
    <scope>NUCLEOTIDE SEQUENCE</scope>
</reference>
<evidence type="ECO:0000313" key="1">
    <source>
        <dbReference type="EMBL" id="CAN0007264.1"/>
    </source>
</evidence>
<dbReference type="Proteomes" id="UP001162501">
    <property type="component" value="Chromosome 20"/>
</dbReference>
<sequence length="1814" mass="204468">MSFKGRTWLWLCITTGFILGSELHSLEQLGGNNCYQLNRFPCSFEGAERHCRAGGGHLAFIWNQEVQDLLWDFLKKEKWWVGGNLTLPKKHQGKNHPADVTACPATKPTKCIYLTRSQNQILSKEGSCSLEHNFICQADAFSDQDANYERNGNNSHSRGKPKRTKREVIRPRSKGTSGDTHLSNTCHQPAQANISKTLCHPLSPFPSAPPEVTPQGVSGTPAPTSQPLPLTPGLPGPGSATRAGKAPAGRTSGPKEDSHPSVFTSHPQVSLQNASDQIIDEITGNFSKAVLGLRTHNKLQKACEILEGLAAFIPGFSESAQVRIINTLADLNEQLLQSPFLNSSDPGSRTPVTICLFHSLNNIMKAGETSQRRHGHSVEQVENTLKMSLLSLGRIQEAFLQQNRCAEPEVTLTSSTAVLMLSRQNISTLPLSSYTLGDPAPVRLGFPSASALEELLKKHPGVDVQVTGLAFNPFRDFDKKQIVGSIGSVLLSSNHKLLQVHDLMEDIEIMLWRNASMETHPTSLNVSTDHFTITVNVTSLEKSLIVCVEPEGPLSLTLYLGFQRQPNHTHFHLNFSLPKEKVSQKDEEYTWVLTPEKLRYGVGTYYITAVLDRSKEGARQTPSLFSAVTAVTQCYFWDSLSSMWRSSGCQVGPQSTLVRTQCLCNHLTYFGSDFFIVPRMVNVEDVAELFLRVTSNPVGVSLLASLVGIYMLVFVWAWRKDQADAQKVKVTVLADNDPSSQFHYLIEVSTGYRRRAATTANVVITLYGSEGRSQPHHLCDSEKAVFERGGLDVFLLGTPSSLGELHSLRLWHDNSGVSPSWYVSQVTVTDTAGKRKWHFLCNCWLATNLGDCERDRVFMPVSKKELFSFRHLFPSMIIEKFTQDCLWLSVATRHPWNPFTRVQRLTCYMTLLLCNMVTNVMFWKVNSTTAKRDEQARVGPFAVTWSELLVSIQTAVIFFPISLVVGRLFPLIQPREPLPVLPPIQASSPSDASSEPLSLTEVVEELKETVGFLLRRNTYLLSEYEPSSWRSDSMNELLKLLSGLICSYLEHPGCHQQTGPYWANVVPENHHHFCSYLLRVLQRLQSHSQTAGPTPADHPSDFLDAVHQLQKLQELLETHVIPTEQGLSREATSFPILSPEEGKQRVSKDWHRWLTYFCWLLLGVTSLASAFFTALYSLELNKDQATSWVISMILSLLQNTFISQPAKVIFLTLFYSLMLNGLPQLHREKEHQTRRILALWARCPSSLPGSRDKNNSIYVAPTMNSPVKRPERTLKEKKFCKLTGDVLAQILFLTLLMTTVYSTQNSNRFYLRQAIHKSFSHHFSEIKLLKHFYTWANSTLLPNLYGDYRGFITDGNSFLLGNVLLRQIRFPGATFFSTQLSLQEQEKPSHQVQEDTANYGVNWGPSDTNNTKSDNIWHYQNQEALGGYPIQGEFATYSGGGYVVRLGRNSSNAVRVLQQLEQSHWLDHCTKSLFVEFVVFNANVNLFCVVTLILESNNVGAFFTSMRLDILTSLQISKNFAWSVMSQVIYYLLVCYYAFVQGRRLKQQKWKFFMRKRNLLDMSIILISFVILGLDLTLISLHKKHMVQYHYDRDRFINFCEAVKVNSAVIHLMGFLVLLATVQLWSLLYQNPRLRVIGRTLSKAWDEVVGFLLVILILLTGYAIAFNLLFGWSISDYRTFLSSAVTVVSLLMGISHHKEVTAVNPVLGSFLIFTNVVLMVLVIINLFVSAILMAFGKERKSLKREATLMDMLLLKLSSLLGIQQHQSTLKNQKSPWHYQKRVNTTRVMQDEPTLLPSSTLESTYHSCSKNMSHK</sequence>
<organism evidence="1 2">
    <name type="scientific">Rangifer tarandus platyrhynchus</name>
    <name type="common">Svalbard reindeer</name>
    <dbReference type="NCBI Taxonomy" id="3082113"/>
    <lineage>
        <taxon>Eukaryota</taxon>
        <taxon>Metazoa</taxon>
        <taxon>Chordata</taxon>
        <taxon>Craniata</taxon>
        <taxon>Vertebrata</taxon>
        <taxon>Euteleostomi</taxon>
        <taxon>Mammalia</taxon>
        <taxon>Eutheria</taxon>
        <taxon>Laurasiatheria</taxon>
        <taxon>Artiodactyla</taxon>
        <taxon>Ruminantia</taxon>
        <taxon>Pecora</taxon>
        <taxon>Cervidae</taxon>
        <taxon>Odocoileinae</taxon>
        <taxon>Rangifer</taxon>
    </lineage>
</organism>
<name>A0AC59YVB2_RANTA</name>
<reference evidence="1" key="1">
    <citation type="submission" date="2023-05" db="EMBL/GenBank/DDBJ databases">
        <authorList>
            <consortium name="ELIXIR-Norway"/>
        </authorList>
    </citation>
    <scope>NUCLEOTIDE SEQUENCE</scope>
</reference>
<dbReference type="EMBL" id="OX596104">
    <property type="protein sequence ID" value="CAN0007264.1"/>
    <property type="molecule type" value="Genomic_DNA"/>
</dbReference>
<accession>A0AC59YVB2</accession>
<protein>
    <submittedName>
        <fullName evidence="1">Uncharacterized protein</fullName>
    </submittedName>
</protein>
<gene>
    <name evidence="1" type="ORF">MRATA1EN22A_LOCUS10656</name>
</gene>
<evidence type="ECO:0000313" key="2">
    <source>
        <dbReference type="Proteomes" id="UP001162501"/>
    </source>
</evidence>
<proteinExistence type="predicted"/>